<keyword evidence="2" id="KW-0732">Signal</keyword>
<dbReference type="EMBL" id="LQQC01000013">
    <property type="protein sequence ID" value="KXZ57195.1"/>
    <property type="molecule type" value="Genomic_DNA"/>
</dbReference>
<comment type="caution">
    <text evidence="4">The sequence shown here is derived from an EMBL/GenBank/DDBJ whole genome shotgun (WGS) entry which is preliminary data.</text>
</comment>
<dbReference type="InterPro" id="IPR039424">
    <property type="entry name" value="SBP_5"/>
</dbReference>
<evidence type="ECO:0000313" key="5">
    <source>
        <dbReference type="Proteomes" id="UP000243589"/>
    </source>
</evidence>
<organism evidence="4 5">
    <name type="scientific">Brevibacterium ravenspurgense</name>
    <dbReference type="NCBI Taxonomy" id="479117"/>
    <lineage>
        <taxon>Bacteria</taxon>
        <taxon>Bacillati</taxon>
        <taxon>Actinomycetota</taxon>
        <taxon>Actinomycetes</taxon>
        <taxon>Micrococcales</taxon>
        <taxon>Brevibacteriaceae</taxon>
        <taxon>Brevibacterium</taxon>
    </lineage>
</organism>
<sequence>MAIKKTRVSALVAATAAAAMVLSACQSGDSGSAGGGEGGGDQPDLPNVDMTKAEADEVQDGGELTLPLTEWPGNFNISQADGALVDVDDMYGPTVGGGIKFDADGKAEANPDYIESMELTGDDPTTVKLKYNKDAVWDDGTPIDGEDLKAFWEATNGKKEDYQVASTQGWESIKSVEVGSDKKEVTITYDGVFGDWQNYVFPLLPNEVSSDAKKFNEGFKDEFVPASGPFKATKLDKSAKTVTMEPNDKWWGDKPKLDKITYRVVSQPQQGQAFANKEIDLVDIGTDGDAYETAKNRGDAKIYKSTGLMYTHLTMNATRPGLKDEKVREAIGMAVNRDVIGQAAVGPVEAPVINVNNYTFMPGQDGYQDNTDGWAQHKPEDAEKILQDAGYEKNDDGVYEKDGEKLEFSVVVPADTASNEKRAKQVMNDLNKIGMKVKLDTVPADKYFTDYVTPKNFDMVTFSWQGTPFPITTSANLFYPAESQQNYFGISNEDIGDAVKASQKEADPEKRLELANEMDKQFWAEKVMIPFYATPTVHGVSEDVVNLGAAQFETTDWTIVGHKK</sequence>
<dbReference type="Gene3D" id="3.40.190.10">
    <property type="entry name" value="Periplasmic binding protein-like II"/>
    <property type="match status" value="1"/>
</dbReference>
<evidence type="ECO:0000259" key="3">
    <source>
        <dbReference type="Pfam" id="PF00496"/>
    </source>
</evidence>
<dbReference type="PROSITE" id="PS51257">
    <property type="entry name" value="PROKAR_LIPOPROTEIN"/>
    <property type="match status" value="1"/>
</dbReference>
<evidence type="ECO:0000256" key="1">
    <source>
        <dbReference type="SAM" id="MobiDB-lite"/>
    </source>
</evidence>
<dbReference type="GO" id="GO:0015833">
    <property type="term" value="P:peptide transport"/>
    <property type="evidence" value="ECO:0007669"/>
    <property type="project" value="TreeGrafter"/>
</dbReference>
<dbReference type="PATRIC" id="fig|479117.4.peg.2010"/>
<dbReference type="GO" id="GO:0042597">
    <property type="term" value="C:periplasmic space"/>
    <property type="evidence" value="ECO:0007669"/>
    <property type="project" value="UniProtKB-ARBA"/>
</dbReference>
<dbReference type="PIRSF" id="PIRSF002741">
    <property type="entry name" value="MppA"/>
    <property type="match status" value="1"/>
</dbReference>
<dbReference type="Gene3D" id="3.10.105.10">
    <property type="entry name" value="Dipeptide-binding Protein, Domain 3"/>
    <property type="match status" value="1"/>
</dbReference>
<dbReference type="CDD" id="cd08501">
    <property type="entry name" value="PBP2_Lpqw"/>
    <property type="match status" value="1"/>
</dbReference>
<dbReference type="SUPFAM" id="SSF53850">
    <property type="entry name" value="Periplasmic binding protein-like II"/>
    <property type="match status" value="1"/>
</dbReference>
<dbReference type="Proteomes" id="UP000243589">
    <property type="component" value="Unassembled WGS sequence"/>
</dbReference>
<evidence type="ECO:0000313" key="4">
    <source>
        <dbReference type="EMBL" id="KXZ57195.1"/>
    </source>
</evidence>
<accession>A0A150H5B1</accession>
<dbReference type="InterPro" id="IPR030678">
    <property type="entry name" value="Peptide/Ni-bd"/>
</dbReference>
<evidence type="ECO:0000256" key="2">
    <source>
        <dbReference type="SAM" id="SignalP"/>
    </source>
</evidence>
<dbReference type="AlphaFoldDB" id="A0A150H5B1"/>
<gene>
    <name evidence="4" type="primary">appA_2</name>
    <name evidence="4" type="ORF">Bravens_02025</name>
</gene>
<dbReference type="Gene3D" id="3.90.76.10">
    <property type="entry name" value="Dipeptide-binding Protein, Domain 1"/>
    <property type="match status" value="1"/>
</dbReference>
<dbReference type="PANTHER" id="PTHR30290:SF65">
    <property type="entry name" value="MONOACYL PHOSPHATIDYLINOSITOL TETRAMANNOSIDE-BINDING PROTEIN LPQW-RELATED"/>
    <property type="match status" value="1"/>
</dbReference>
<protein>
    <submittedName>
        <fullName evidence="4">Oligopeptide-binding protein AppA</fullName>
    </submittedName>
</protein>
<dbReference type="GO" id="GO:1904680">
    <property type="term" value="F:peptide transmembrane transporter activity"/>
    <property type="evidence" value="ECO:0007669"/>
    <property type="project" value="TreeGrafter"/>
</dbReference>
<feature type="region of interest" description="Disordered" evidence="1">
    <location>
        <begin position="27"/>
        <end position="48"/>
    </location>
</feature>
<feature type="signal peptide" evidence="2">
    <location>
        <begin position="1"/>
        <end position="24"/>
    </location>
</feature>
<keyword evidence="5" id="KW-1185">Reference proteome</keyword>
<feature type="chain" id="PRO_5038944906" evidence="2">
    <location>
        <begin position="25"/>
        <end position="564"/>
    </location>
</feature>
<dbReference type="PANTHER" id="PTHR30290">
    <property type="entry name" value="PERIPLASMIC BINDING COMPONENT OF ABC TRANSPORTER"/>
    <property type="match status" value="1"/>
</dbReference>
<dbReference type="RefSeq" id="WP_062023094.1">
    <property type="nucleotide sequence ID" value="NZ_LQQC01000013.1"/>
</dbReference>
<reference evidence="4 5" key="1">
    <citation type="submission" date="2016-01" db="EMBL/GenBank/DDBJ databases">
        <title>Use of Whole Genome Sequencing to ascertain that Brevibacterium massiliense (Roux, Raoult 2009) is a later heterotypic synonym of Brevibacterium ravenspurgense (Mages 2008).</title>
        <authorList>
            <person name="Bernier A.-M."/>
            <person name="Burdz T."/>
            <person name="Huynh C."/>
            <person name="Pachecho A.L."/>
            <person name="Wiebe D."/>
            <person name="Bonner C."/>
            <person name="Bernard K."/>
        </authorList>
    </citation>
    <scope>NUCLEOTIDE SEQUENCE [LARGE SCALE GENOMIC DNA]</scope>
    <source>
        <strain evidence="4 5">CCUG56047</strain>
    </source>
</reference>
<proteinExistence type="predicted"/>
<feature type="compositionally biased region" description="Gly residues" evidence="1">
    <location>
        <begin position="31"/>
        <end position="41"/>
    </location>
</feature>
<feature type="domain" description="Solute-binding protein family 5" evidence="3">
    <location>
        <begin position="110"/>
        <end position="481"/>
    </location>
</feature>
<name>A0A150H5B1_9MICO</name>
<dbReference type="GO" id="GO:0043190">
    <property type="term" value="C:ATP-binding cassette (ABC) transporter complex"/>
    <property type="evidence" value="ECO:0007669"/>
    <property type="project" value="InterPro"/>
</dbReference>
<dbReference type="Pfam" id="PF00496">
    <property type="entry name" value="SBP_bac_5"/>
    <property type="match status" value="1"/>
</dbReference>
<dbReference type="InterPro" id="IPR000914">
    <property type="entry name" value="SBP_5_dom"/>
</dbReference>